<dbReference type="AlphaFoldDB" id="A0A9P7M7I2"/>
<name>A0A9P7M7I2_9HYPO</name>
<evidence type="ECO:0000313" key="5">
    <source>
        <dbReference type="EMBL" id="KAG5931905.1"/>
    </source>
</evidence>
<evidence type="ECO:0000256" key="2">
    <source>
        <dbReference type="ARBA" id="ARBA00047899"/>
    </source>
</evidence>
<dbReference type="EC" id="2.7.11.1" evidence="1"/>
<accession>A0A9P7M7I2</accession>
<dbReference type="GO" id="GO:0004674">
    <property type="term" value="F:protein serine/threonine kinase activity"/>
    <property type="evidence" value="ECO:0007669"/>
    <property type="project" value="UniProtKB-EC"/>
</dbReference>
<reference evidence="5 6" key="1">
    <citation type="journal article" date="2020" name="bioRxiv">
        <title>Whole genome comparisons of ergot fungi reveals the divergence and evolution of species within the genus Claviceps are the result of varying mechanisms driving genome evolution and host range expansion.</title>
        <authorList>
            <person name="Wyka S.A."/>
            <person name="Mondo S.J."/>
            <person name="Liu M."/>
            <person name="Dettman J."/>
            <person name="Nalam V."/>
            <person name="Broders K.D."/>
        </authorList>
    </citation>
    <scope>NUCLEOTIDE SEQUENCE [LARGE SCALE GENOMIC DNA]</scope>
    <source>
        <strain evidence="5 6">CCC 1485</strain>
    </source>
</reference>
<feature type="compositionally biased region" description="Polar residues" evidence="4">
    <location>
        <begin position="212"/>
        <end position="226"/>
    </location>
</feature>
<dbReference type="PROSITE" id="PS00109">
    <property type="entry name" value="PROTEIN_KINASE_TYR"/>
    <property type="match status" value="1"/>
</dbReference>
<evidence type="ECO:0000256" key="1">
    <source>
        <dbReference type="ARBA" id="ARBA00012513"/>
    </source>
</evidence>
<gene>
    <name evidence="5" type="ORF">E4U60_005685</name>
</gene>
<feature type="compositionally biased region" description="Low complexity" evidence="4">
    <location>
        <begin position="178"/>
        <end position="202"/>
    </location>
</feature>
<comment type="catalytic activity">
    <reaction evidence="2">
        <text>L-threonyl-[protein] + ATP = O-phospho-L-threonyl-[protein] + ADP + H(+)</text>
        <dbReference type="Rhea" id="RHEA:46608"/>
        <dbReference type="Rhea" id="RHEA-COMP:11060"/>
        <dbReference type="Rhea" id="RHEA-COMP:11605"/>
        <dbReference type="ChEBI" id="CHEBI:15378"/>
        <dbReference type="ChEBI" id="CHEBI:30013"/>
        <dbReference type="ChEBI" id="CHEBI:30616"/>
        <dbReference type="ChEBI" id="CHEBI:61977"/>
        <dbReference type="ChEBI" id="CHEBI:456216"/>
        <dbReference type="EC" id="2.7.11.1"/>
    </reaction>
</comment>
<sequence length="251" mass="27836">MAQFEISLARLVEQAEQAMVSVHDKGVIHEDVRWENVLFNPETNGNYSPKRLKKLRGFREKQKEIFDEACDLFSPEHRAFDSEYKIRATLDQSTRAIGHESTLTTFVLDDIEISLKGILKELKVVDKYCVFFAKDVEITFKLEPHQISTQLGGPSWHRRLQPTIETSAAQPDINIEYASPSSGAAGSAPSEGGAGASGSSASRAEESDTQRQSRQTDIGTKSNQLGGRTMQHIPGSAILLTEMLFEARPRG</sequence>
<evidence type="ECO:0000256" key="3">
    <source>
        <dbReference type="ARBA" id="ARBA00048679"/>
    </source>
</evidence>
<evidence type="ECO:0000313" key="6">
    <source>
        <dbReference type="Proteomes" id="UP000706124"/>
    </source>
</evidence>
<evidence type="ECO:0000256" key="4">
    <source>
        <dbReference type="SAM" id="MobiDB-lite"/>
    </source>
</evidence>
<dbReference type="SUPFAM" id="SSF56112">
    <property type="entry name" value="Protein kinase-like (PK-like)"/>
    <property type="match status" value="1"/>
</dbReference>
<dbReference type="InterPro" id="IPR008266">
    <property type="entry name" value="Tyr_kinase_AS"/>
</dbReference>
<organism evidence="5 6">
    <name type="scientific">Claviceps pazoutovae</name>
    <dbReference type="NCBI Taxonomy" id="1649127"/>
    <lineage>
        <taxon>Eukaryota</taxon>
        <taxon>Fungi</taxon>
        <taxon>Dikarya</taxon>
        <taxon>Ascomycota</taxon>
        <taxon>Pezizomycotina</taxon>
        <taxon>Sordariomycetes</taxon>
        <taxon>Hypocreomycetidae</taxon>
        <taxon>Hypocreales</taxon>
        <taxon>Clavicipitaceae</taxon>
        <taxon>Claviceps</taxon>
    </lineage>
</organism>
<feature type="region of interest" description="Disordered" evidence="4">
    <location>
        <begin position="167"/>
        <end position="232"/>
    </location>
</feature>
<comment type="catalytic activity">
    <reaction evidence="3">
        <text>L-seryl-[protein] + ATP = O-phospho-L-seryl-[protein] + ADP + H(+)</text>
        <dbReference type="Rhea" id="RHEA:17989"/>
        <dbReference type="Rhea" id="RHEA-COMP:9863"/>
        <dbReference type="Rhea" id="RHEA-COMP:11604"/>
        <dbReference type="ChEBI" id="CHEBI:15378"/>
        <dbReference type="ChEBI" id="CHEBI:29999"/>
        <dbReference type="ChEBI" id="CHEBI:30616"/>
        <dbReference type="ChEBI" id="CHEBI:83421"/>
        <dbReference type="ChEBI" id="CHEBI:456216"/>
        <dbReference type="EC" id="2.7.11.1"/>
    </reaction>
</comment>
<dbReference type="OrthoDB" id="411394at2759"/>
<protein>
    <recommendedName>
        <fullName evidence="1">non-specific serine/threonine protein kinase</fullName>
        <ecNumber evidence="1">2.7.11.1</ecNumber>
    </recommendedName>
</protein>
<proteinExistence type="predicted"/>
<dbReference type="EMBL" id="SRPO01000509">
    <property type="protein sequence ID" value="KAG5931905.1"/>
    <property type="molecule type" value="Genomic_DNA"/>
</dbReference>
<dbReference type="InterPro" id="IPR011009">
    <property type="entry name" value="Kinase-like_dom_sf"/>
</dbReference>
<dbReference type="Proteomes" id="UP000706124">
    <property type="component" value="Unassembled WGS sequence"/>
</dbReference>
<keyword evidence="6" id="KW-1185">Reference proteome</keyword>
<comment type="caution">
    <text evidence="5">The sequence shown here is derived from an EMBL/GenBank/DDBJ whole genome shotgun (WGS) entry which is preliminary data.</text>
</comment>